<dbReference type="Gene3D" id="3.90.176.10">
    <property type="entry name" value="Toxin ADP-ribosyltransferase, Chain A, domain 1"/>
    <property type="match status" value="1"/>
</dbReference>
<protein>
    <submittedName>
        <fullName evidence="4">Uncharacterized protein</fullName>
    </submittedName>
</protein>
<reference evidence="4" key="1">
    <citation type="submission" date="2021-02" db="EMBL/GenBank/DDBJ databases">
        <authorList>
            <person name="Nowell W R."/>
        </authorList>
    </citation>
    <scope>NUCLEOTIDE SEQUENCE</scope>
</reference>
<dbReference type="AlphaFoldDB" id="A0A819SWK4"/>
<name>A0A819SWK4_9BILA</name>
<dbReference type="EMBL" id="CAJOBB010003762">
    <property type="protein sequence ID" value="CAF4057525.1"/>
    <property type="molecule type" value="Genomic_DNA"/>
</dbReference>
<comment type="caution">
    <text evidence="4">The sequence shown here is derived from an EMBL/GenBank/DDBJ whole genome shotgun (WGS) entry which is preliminary data.</text>
</comment>
<dbReference type="EMBL" id="CAJNON010000102">
    <property type="protein sequence ID" value="CAF0967794.1"/>
    <property type="molecule type" value="Genomic_DNA"/>
</dbReference>
<dbReference type="SUPFAM" id="SSF56399">
    <property type="entry name" value="ADP-ribosylation"/>
    <property type="match status" value="1"/>
</dbReference>
<accession>A0A819SWK4</accession>
<dbReference type="EMBL" id="CAJNOE010000067">
    <property type="protein sequence ID" value="CAF0849591.1"/>
    <property type="molecule type" value="Genomic_DNA"/>
</dbReference>
<dbReference type="EMBL" id="CAJOAY010000087">
    <property type="protein sequence ID" value="CAF3529367.1"/>
    <property type="molecule type" value="Genomic_DNA"/>
</dbReference>
<dbReference type="Proteomes" id="UP000663860">
    <property type="component" value="Unassembled WGS sequence"/>
</dbReference>
<dbReference type="OrthoDB" id="423533at2759"/>
<evidence type="ECO:0000313" key="3">
    <source>
        <dbReference type="EMBL" id="CAF3529367.1"/>
    </source>
</evidence>
<gene>
    <name evidence="1" type="ORF">IZO911_LOCUS9517</name>
    <name evidence="4" type="ORF">KXQ929_LOCUS31930</name>
    <name evidence="3" type="ORF">OKA104_LOCUS3023</name>
    <name evidence="2" type="ORF">VCS650_LOCUS12965</name>
</gene>
<evidence type="ECO:0000313" key="1">
    <source>
        <dbReference type="EMBL" id="CAF0849591.1"/>
    </source>
</evidence>
<evidence type="ECO:0000313" key="5">
    <source>
        <dbReference type="Proteomes" id="UP000663868"/>
    </source>
</evidence>
<dbReference type="Proteomes" id="UP000663868">
    <property type="component" value="Unassembled WGS sequence"/>
</dbReference>
<evidence type="ECO:0000313" key="4">
    <source>
        <dbReference type="EMBL" id="CAF4057525.1"/>
    </source>
</evidence>
<sequence>MAFTRSGRFVDNYTSKLQQNNWNPISGYKDRDIKSLEEAVESIALFIGEVMQYAEEAKRKCKKDTKLTINESAAIYLYTMTTPFYEKLNEALRDENPPALAPCTPIPEGKHVMISYDSNSQEIVSKIYHYLQLEHIPLWFNEQKEMANNLKKRYQYFTLLFFP</sequence>
<dbReference type="Proteomes" id="UP000663891">
    <property type="component" value="Unassembled WGS sequence"/>
</dbReference>
<evidence type="ECO:0000313" key="2">
    <source>
        <dbReference type="EMBL" id="CAF0967794.1"/>
    </source>
</evidence>
<dbReference type="Proteomes" id="UP000663881">
    <property type="component" value="Unassembled WGS sequence"/>
</dbReference>
<organism evidence="4 5">
    <name type="scientific">Adineta steineri</name>
    <dbReference type="NCBI Taxonomy" id="433720"/>
    <lineage>
        <taxon>Eukaryota</taxon>
        <taxon>Metazoa</taxon>
        <taxon>Spiralia</taxon>
        <taxon>Gnathifera</taxon>
        <taxon>Rotifera</taxon>
        <taxon>Eurotatoria</taxon>
        <taxon>Bdelloidea</taxon>
        <taxon>Adinetida</taxon>
        <taxon>Adinetidae</taxon>
        <taxon>Adineta</taxon>
    </lineage>
</organism>
<proteinExistence type="predicted"/>